<dbReference type="PANTHER" id="PTHR30383">
    <property type="entry name" value="THIOESTERASE 1/PROTEASE 1/LYSOPHOSPHOLIPASE L1"/>
    <property type="match status" value="1"/>
</dbReference>
<organism evidence="3 4">
    <name type="scientific">Pseudoxanthomonas wuyuanensis</name>
    <dbReference type="NCBI Taxonomy" id="1073196"/>
    <lineage>
        <taxon>Bacteria</taxon>
        <taxon>Pseudomonadati</taxon>
        <taxon>Pseudomonadota</taxon>
        <taxon>Gammaproteobacteria</taxon>
        <taxon>Lysobacterales</taxon>
        <taxon>Lysobacteraceae</taxon>
        <taxon>Pseudoxanthomonas</taxon>
    </lineage>
</organism>
<evidence type="ECO:0000256" key="1">
    <source>
        <dbReference type="SAM" id="SignalP"/>
    </source>
</evidence>
<feature type="signal peptide" evidence="1">
    <location>
        <begin position="1"/>
        <end position="23"/>
    </location>
</feature>
<protein>
    <submittedName>
        <fullName evidence="3">Lysophospholipase L1</fullName>
    </submittedName>
</protein>
<dbReference type="PANTHER" id="PTHR30383:SF5">
    <property type="entry name" value="SGNH HYDROLASE-TYPE ESTERASE DOMAIN-CONTAINING PROTEIN"/>
    <property type="match status" value="1"/>
</dbReference>
<dbReference type="Gene3D" id="3.40.50.1110">
    <property type="entry name" value="SGNH hydrolase"/>
    <property type="match status" value="1"/>
</dbReference>
<dbReference type="Proteomes" id="UP000219374">
    <property type="component" value="Unassembled WGS sequence"/>
</dbReference>
<dbReference type="AlphaFoldDB" id="A0A286D7T4"/>
<keyword evidence="1" id="KW-0732">Signal</keyword>
<evidence type="ECO:0000313" key="3">
    <source>
        <dbReference type="EMBL" id="SOD54699.1"/>
    </source>
</evidence>
<dbReference type="Pfam" id="PF13472">
    <property type="entry name" value="Lipase_GDSL_2"/>
    <property type="match status" value="1"/>
</dbReference>
<dbReference type="EMBL" id="OCND01000004">
    <property type="protein sequence ID" value="SOD54699.1"/>
    <property type="molecule type" value="Genomic_DNA"/>
</dbReference>
<feature type="chain" id="PRO_5012515822" evidence="1">
    <location>
        <begin position="24"/>
        <end position="236"/>
    </location>
</feature>
<dbReference type="InterPro" id="IPR051532">
    <property type="entry name" value="Ester_Hydrolysis_Enzymes"/>
</dbReference>
<dbReference type="InterPro" id="IPR036514">
    <property type="entry name" value="SGNH_hydro_sf"/>
</dbReference>
<reference evidence="3 4" key="1">
    <citation type="submission" date="2017-09" db="EMBL/GenBank/DDBJ databases">
        <authorList>
            <person name="Ehlers B."/>
            <person name="Leendertz F.H."/>
        </authorList>
    </citation>
    <scope>NUCLEOTIDE SEQUENCE [LARGE SCALE GENOMIC DNA]</scope>
    <source>
        <strain evidence="3 4">CGMCC 1.10978</strain>
    </source>
</reference>
<dbReference type="SUPFAM" id="SSF52266">
    <property type="entry name" value="SGNH hydrolase"/>
    <property type="match status" value="1"/>
</dbReference>
<dbReference type="InterPro" id="IPR013830">
    <property type="entry name" value="SGNH_hydro"/>
</dbReference>
<accession>A0A286D7T4</accession>
<gene>
    <name evidence="3" type="ORF">SAMN06296416_104311</name>
</gene>
<dbReference type="CDD" id="cd04502">
    <property type="entry name" value="SGNH_hydrolase_like_7"/>
    <property type="match status" value="1"/>
</dbReference>
<evidence type="ECO:0000313" key="4">
    <source>
        <dbReference type="Proteomes" id="UP000219374"/>
    </source>
</evidence>
<dbReference type="GO" id="GO:0004622">
    <property type="term" value="F:phosphatidylcholine lysophospholipase activity"/>
    <property type="evidence" value="ECO:0007669"/>
    <property type="project" value="TreeGrafter"/>
</dbReference>
<feature type="domain" description="SGNH hydrolase-type esterase" evidence="2">
    <location>
        <begin position="75"/>
        <end position="224"/>
    </location>
</feature>
<keyword evidence="4" id="KW-1185">Reference proteome</keyword>
<evidence type="ECO:0000259" key="2">
    <source>
        <dbReference type="Pfam" id="PF13472"/>
    </source>
</evidence>
<sequence>MMPMFHALPRLALLLLLTACAAAAESLPTATPQVPEQVSDAGWEQDMQRFAAEDATSPPPAGAVLFIGSSSIRLWDTLAADFPGVTVINRGFGGSEIRDSTWYADRIVVPYRPRLIVLYAGDNDLNSGRSPRQLLQDFRDFVLRVRRDLPDVRIAYIASKPSPSRAALLDTQRQANALIQAEAARQPHLDFIDVFTPMLDASGQPREELFIADRLHMNRTGYALWQRLIAPYLPPR</sequence>
<proteinExistence type="predicted"/>
<name>A0A286D7T4_9GAMM</name>